<evidence type="ECO:0000313" key="14">
    <source>
        <dbReference type="Proteomes" id="UP000179153"/>
    </source>
</evidence>
<dbReference type="InterPro" id="IPR005273">
    <property type="entry name" value="Ura-DNA_glyco_family4"/>
</dbReference>
<dbReference type="Proteomes" id="UP000179153">
    <property type="component" value="Unassembled WGS sequence"/>
</dbReference>
<keyword evidence="9" id="KW-0408">Iron</keyword>
<accession>A0A1G2HE01</accession>
<reference evidence="13 14" key="1">
    <citation type="journal article" date="2016" name="Nat. Commun.">
        <title>Thousands of microbial genomes shed light on interconnected biogeochemical processes in an aquifer system.</title>
        <authorList>
            <person name="Anantharaman K."/>
            <person name="Brown C.T."/>
            <person name="Hug L.A."/>
            <person name="Sharon I."/>
            <person name="Castelle C.J."/>
            <person name="Probst A.J."/>
            <person name="Thomas B.C."/>
            <person name="Singh A."/>
            <person name="Wilkins M.J."/>
            <person name="Karaoz U."/>
            <person name="Brodie E.L."/>
            <person name="Williams K.H."/>
            <person name="Hubbard S.S."/>
            <person name="Banfield J.F."/>
        </authorList>
    </citation>
    <scope>NUCLEOTIDE SEQUENCE [LARGE SCALE GENOMIC DNA]</scope>
</reference>
<dbReference type="Pfam" id="PF03167">
    <property type="entry name" value="UDG"/>
    <property type="match status" value="1"/>
</dbReference>
<sequence>MADKTKTELLREIRDEIARSRTLPLAAYRRKYKYYPVIGEGSHGAKIMFVGEAPGVQEAKTGRPFCGAAGRVLDELLAGVKIARHDIYITNIVKDRPPGNRDPEPKEIAAYAPYLLRQIEIIKPQIIVTLGRFSTAFIMREFGLSDKLAPIGKIHGNVYNAKTSCGRIMIMPMYHPAAALYAATTKKLMEEDFKKIK</sequence>
<keyword evidence="8" id="KW-0378">Hydrolase</keyword>
<evidence type="ECO:0000256" key="3">
    <source>
        <dbReference type="ARBA" id="ARBA00012030"/>
    </source>
</evidence>
<dbReference type="SUPFAM" id="SSF52141">
    <property type="entry name" value="Uracil-DNA glycosylase-like"/>
    <property type="match status" value="1"/>
</dbReference>
<evidence type="ECO:0000256" key="1">
    <source>
        <dbReference type="ARBA" id="ARBA00001400"/>
    </source>
</evidence>
<dbReference type="EC" id="3.2.2.27" evidence="3"/>
<dbReference type="AlphaFoldDB" id="A0A1G2HE01"/>
<feature type="domain" description="Uracil-DNA glycosylase-like" evidence="12">
    <location>
        <begin position="38"/>
        <end position="194"/>
    </location>
</feature>
<dbReference type="InterPro" id="IPR005122">
    <property type="entry name" value="Uracil-DNA_glycosylase-like"/>
</dbReference>
<dbReference type="SMART" id="SM00987">
    <property type="entry name" value="UreE_C"/>
    <property type="match status" value="1"/>
</dbReference>
<comment type="caution">
    <text evidence="13">The sequence shown here is derived from an EMBL/GenBank/DDBJ whole genome shotgun (WGS) entry which is preliminary data.</text>
</comment>
<evidence type="ECO:0000256" key="2">
    <source>
        <dbReference type="ARBA" id="ARBA00006521"/>
    </source>
</evidence>
<dbReference type="InterPro" id="IPR051536">
    <property type="entry name" value="UDG_Type-4/5"/>
</dbReference>
<name>A0A1G2HE01_9BACT</name>
<dbReference type="PANTHER" id="PTHR33693">
    <property type="entry name" value="TYPE-5 URACIL-DNA GLYCOSYLASE"/>
    <property type="match status" value="1"/>
</dbReference>
<evidence type="ECO:0000256" key="9">
    <source>
        <dbReference type="ARBA" id="ARBA00023004"/>
    </source>
</evidence>
<evidence type="ECO:0000256" key="11">
    <source>
        <dbReference type="ARBA" id="ARBA00023204"/>
    </source>
</evidence>
<dbReference type="GO" id="GO:0051539">
    <property type="term" value="F:4 iron, 4 sulfur cluster binding"/>
    <property type="evidence" value="ECO:0007669"/>
    <property type="project" value="UniProtKB-KW"/>
</dbReference>
<organism evidence="13 14">
    <name type="scientific">Candidatus Spechtbacteria bacterium RIFCSPLOWO2_01_FULL_46_10</name>
    <dbReference type="NCBI Taxonomy" id="1802163"/>
    <lineage>
        <taxon>Bacteria</taxon>
        <taxon>Candidatus Spechtiibacteriota</taxon>
    </lineage>
</organism>
<dbReference type="InterPro" id="IPR036895">
    <property type="entry name" value="Uracil-DNA_glycosylase-like_sf"/>
</dbReference>
<dbReference type="GO" id="GO:0004844">
    <property type="term" value="F:uracil DNA N-glycosylase activity"/>
    <property type="evidence" value="ECO:0007669"/>
    <property type="project" value="UniProtKB-EC"/>
</dbReference>
<dbReference type="NCBIfam" id="TIGR00758">
    <property type="entry name" value="UDG_fam4"/>
    <property type="match status" value="1"/>
</dbReference>
<keyword evidence="7" id="KW-0227">DNA damage</keyword>
<dbReference type="SMART" id="SM00986">
    <property type="entry name" value="UDG"/>
    <property type="match status" value="1"/>
</dbReference>
<comment type="catalytic activity">
    <reaction evidence="1">
        <text>Hydrolyzes single-stranded DNA or mismatched double-stranded DNA and polynucleotides, releasing free uracil.</text>
        <dbReference type="EC" id="3.2.2.27"/>
    </reaction>
</comment>
<proteinExistence type="inferred from homology"/>
<keyword evidence="11" id="KW-0234">DNA repair</keyword>
<evidence type="ECO:0000256" key="4">
    <source>
        <dbReference type="ARBA" id="ARBA00019403"/>
    </source>
</evidence>
<dbReference type="GO" id="GO:0006281">
    <property type="term" value="P:DNA repair"/>
    <property type="evidence" value="ECO:0007669"/>
    <property type="project" value="UniProtKB-KW"/>
</dbReference>
<dbReference type="Gene3D" id="3.40.470.10">
    <property type="entry name" value="Uracil-DNA glycosylase-like domain"/>
    <property type="match status" value="1"/>
</dbReference>
<evidence type="ECO:0000256" key="10">
    <source>
        <dbReference type="ARBA" id="ARBA00023014"/>
    </source>
</evidence>
<evidence type="ECO:0000256" key="7">
    <source>
        <dbReference type="ARBA" id="ARBA00022763"/>
    </source>
</evidence>
<gene>
    <name evidence="13" type="ORF">A2932_01800</name>
</gene>
<comment type="similarity">
    <text evidence="2">Belongs to the uracil-DNA glycosylase (UDG) superfamily. Type 4 (UDGa) family.</text>
</comment>
<keyword evidence="10" id="KW-0411">Iron-sulfur</keyword>
<evidence type="ECO:0000256" key="6">
    <source>
        <dbReference type="ARBA" id="ARBA00022723"/>
    </source>
</evidence>
<dbReference type="CDD" id="cd10030">
    <property type="entry name" value="UDG-F4_TTUDGA_SPO1dp_like"/>
    <property type="match status" value="1"/>
</dbReference>
<protein>
    <recommendedName>
        <fullName evidence="4">Type-4 uracil-DNA glycosylase</fullName>
        <ecNumber evidence="3">3.2.2.27</ecNumber>
    </recommendedName>
</protein>
<keyword evidence="6" id="KW-0479">Metal-binding</keyword>
<evidence type="ECO:0000256" key="8">
    <source>
        <dbReference type="ARBA" id="ARBA00022801"/>
    </source>
</evidence>
<dbReference type="PANTHER" id="PTHR33693:SF1">
    <property type="entry name" value="TYPE-4 URACIL-DNA GLYCOSYLASE"/>
    <property type="match status" value="1"/>
</dbReference>
<evidence type="ECO:0000313" key="13">
    <source>
        <dbReference type="EMBL" id="OGZ60705.1"/>
    </source>
</evidence>
<keyword evidence="5" id="KW-0004">4Fe-4S</keyword>
<evidence type="ECO:0000259" key="12">
    <source>
        <dbReference type="SMART" id="SM00986"/>
    </source>
</evidence>
<dbReference type="GO" id="GO:0046872">
    <property type="term" value="F:metal ion binding"/>
    <property type="evidence" value="ECO:0007669"/>
    <property type="project" value="UniProtKB-KW"/>
</dbReference>
<dbReference type="EMBL" id="MHOI01000039">
    <property type="protein sequence ID" value="OGZ60705.1"/>
    <property type="molecule type" value="Genomic_DNA"/>
</dbReference>
<evidence type="ECO:0000256" key="5">
    <source>
        <dbReference type="ARBA" id="ARBA00022485"/>
    </source>
</evidence>